<accession>A0A1H9SM42</accession>
<keyword evidence="1" id="KW-0812">Transmembrane</keyword>
<feature type="transmembrane region" description="Helical" evidence="1">
    <location>
        <begin position="138"/>
        <end position="162"/>
    </location>
</feature>
<feature type="transmembrane region" description="Helical" evidence="1">
    <location>
        <begin position="316"/>
        <end position="338"/>
    </location>
</feature>
<feature type="transmembrane region" description="Helical" evidence="1">
    <location>
        <begin position="112"/>
        <end position="132"/>
    </location>
</feature>
<dbReference type="AlphaFoldDB" id="A0A1H9SM42"/>
<evidence type="ECO:0000313" key="3">
    <source>
        <dbReference type="Proteomes" id="UP000182471"/>
    </source>
</evidence>
<protein>
    <submittedName>
        <fullName evidence="2">Uncharacterized protein</fullName>
    </submittedName>
</protein>
<feature type="transmembrane region" description="Helical" evidence="1">
    <location>
        <begin position="34"/>
        <end position="58"/>
    </location>
</feature>
<proteinExistence type="predicted"/>
<feature type="transmembrane region" description="Helical" evidence="1">
    <location>
        <begin position="174"/>
        <end position="199"/>
    </location>
</feature>
<reference evidence="3" key="1">
    <citation type="submission" date="2016-10" db="EMBL/GenBank/DDBJ databases">
        <authorList>
            <person name="Varghese N."/>
            <person name="Submissions S."/>
        </authorList>
    </citation>
    <scope>NUCLEOTIDE SEQUENCE [LARGE SCALE GENOMIC DNA]</scope>
    <source>
        <strain evidence="3">S1b</strain>
    </source>
</reference>
<sequence length="563" mass="65585">MINNPYINLNWALNRNLFFERFKFLNMGNKNNKILYLIGFIINEYILCLLGMGVLCYYFKNPKLFMILPIGLMMALIIGIDGNDWKLFDRADFQMSEPSAFKRALKILNGIIIYRLGIKTNIFLYALLTGIFLRISPGVILCVCIIFSFIFVLCEMFAFIIRYSTFLIKKIYSLISYVGSLVISTIFFFSLISSLVYLAQNVINRKITYSSIEKKLIQNGKTMYFFIGANKEMILIALSIYALIIVGGFFVTIRRIQKSDYIDKEKKYYSLRYLFSLVLYEKIIKNIYKENEELLVIILKEVRLFADSFRYKYRDYFFVIGPDRSTTFLIAVFFYLLYHSVKNQQIFIVPIVITFAIADIFSATTMKLLTNFSFVAEYQTLQTYLANGLDFRDVIKGKIRFFYGIKSFGFCCYLVSANICMYTLKCEWYVFLVSNSLCVMMFALLPKCCFYNNLIYTRMNYKLYEQYMEESGIIDVGVKEFIPLSMYYSGFYLISIIEIIVVCVCNSLPMFVIPVGVFYAITVCYAIVGLGVCNYIMMRIGKNISSFIERGDLSADFAKIFEK</sequence>
<feature type="transmembrane region" description="Helical" evidence="1">
    <location>
        <begin position="344"/>
        <end position="363"/>
    </location>
</feature>
<evidence type="ECO:0000313" key="2">
    <source>
        <dbReference type="EMBL" id="SER85984.1"/>
    </source>
</evidence>
<feature type="transmembrane region" description="Helical" evidence="1">
    <location>
        <begin position="491"/>
        <end position="511"/>
    </location>
</feature>
<keyword evidence="3" id="KW-1185">Reference proteome</keyword>
<feature type="transmembrane region" description="Helical" evidence="1">
    <location>
        <begin position="64"/>
        <end position="80"/>
    </location>
</feature>
<keyword evidence="1" id="KW-0472">Membrane</keyword>
<feature type="transmembrane region" description="Helical" evidence="1">
    <location>
        <begin position="401"/>
        <end position="424"/>
    </location>
</feature>
<gene>
    <name evidence="2" type="ORF">SAMN02910429_01271</name>
</gene>
<keyword evidence="1" id="KW-1133">Transmembrane helix</keyword>
<evidence type="ECO:0000256" key="1">
    <source>
        <dbReference type="SAM" id="Phobius"/>
    </source>
</evidence>
<dbReference type="EMBL" id="FOGW01000012">
    <property type="protein sequence ID" value="SER85984.1"/>
    <property type="molecule type" value="Genomic_DNA"/>
</dbReference>
<feature type="transmembrane region" description="Helical" evidence="1">
    <location>
        <begin position="430"/>
        <end position="450"/>
    </location>
</feature>
<dbReference type="Proteomes" id="UP000182471">
    <property type="component" value="Unassembled WGS sequence"/>
</dbReference>
<feature type="transmembrane region" description="Helical" evidence="1">
    <location>
        <begin position="233"/>
        <end position="253"/>
    </location>
</feature>
<feature type="transmembrane region" description="Helical" evidence="1">
    <location>
        <begin position="517"/>
        <end position="537"/>
    </location>
</feature>
<name>A0A1H9SM42_9FIRM</name>
<dbReference type="RefSeq" id="WP_074730621.1">
    <property type="nucleotide sequence ID" value="NZ_FOGW01000012.1"/>
</dbReference>
<organism evidence="2 3">
    <name type="scientific">Lachnobacterium bovis</name>
    <dbReference type="NCBI Taxonomy" id="140626"/>
    <lineage>
        <taxon>Bacteria</taxon>
        <taxon>Bacillati</taxon>
        <taxon>Bacillota</taxon>
        <taxon>Clostridia</taxon>
        <taxon>Lachnospirales</taxon>
        <taxon>Lachnospiraceae</taxon>
        <taxon>Lachnobacterium</taxon>
    </lineage>
</organism>